<dbReference type="PROSITE" id="PS00211">
    <property type="entry name" value="ABC_TRANSPORTER_1"/>
    <property type="match status" value="1"/>
</dbReference>
<feature type="domain" description="ABC transporter" evidence="6">
    <location>
        <begin position="22"/>
        <end position="256"/>
    </location>
</feature>
<keyword evidence="3" id="KW-0536">Nodulation</keyword>
<evidence type="ECO:0000259" key="6">
    <source>
        <dbReference type="PROSITE" id="PS50893"/>
    </source>
</evidence>
<evidence type="ECO:0000313" key="8">
    <source>
        <dbReference type="Proteomes" id="UP000321523"/>
    </source>
</evidence>
<dbReference type="EMBL" id="BJYZ01000009">
    <property type="protein sequence ID" value="GEO38250.1"/>
    <property type="molecule type" value="Genomic_DNA"/>
</dbReference>
<keyword evidence="5 7" id="KW-0067">ATP-binding</keyword>
<dbReference type="Proteomes" id="UP000321523">
    <property type="component" value="Unassembled WGS sequence"/>
</dbReference>
<name>A0A512DQ22_9PROT</name>
<evidence type="ECO:0000256" key="4">
    <source>
        <dbReference type="ARBA" id="ARBA00022741"/>
    </source>
</evidence>
<protein>
    <submittedName>
        <fullName evidence="7">Multidrug ABC transporter ATP-binding protein</fullName>
    </submittedName>
</protein>
<evidence type="ECO:0000256" key="5">
    <source>
        <dbReference type="ARBA" id="ARBA00022840"/>
    </source>
</evidence>
<reference evidence="7 8" key="1">
    <citation type="submission" date="2019-07" db="EMBL/GenBank/DDBJ databases">
        <title>Whole genome shotgun sequence of Skermanella aerolata NBRC 106429.</title>
        <authorList>
            <person name="Hosoyama A."/>
            <person name="Uohara A."/>
            <person name="Ohji S."/>
            <person name="Ichikawa N."/>
        </authorList>
    </citation>
    <scope>NUCLEOTIDE SEQUENCE [LARGE SCALE GENOMIC DNA]</scope>
    <source>
        <strain evidence="7 8">NBRC 106429</strain>
    </source>
</reference>
<comment type="similarity">
    <text evidence="1">Belongs to the ABC transporter superfamily.</text>
</comment>
<evidence type="ECO:0000313" key="7">
    <source>
        <dbReference type="EMBL" id="GEO38250.1"/>
    </source>
</evidence>
<evidence type="ECO:0000256" key="3">
    <source>
        <dbReference type="ARBA" id="ARBA00022458"/>
    </source>
</evidence>
<dbReference type="InterPro" id="IPR027417">
    <property type="entry name" value="P-loop_NTPase"/>
</dbReference>
<dbReference type="PROSITE" id="PS50893">
    <property type="entry name" value="ABC_TRANSPORTER_2"/>
    <property type="match status" value="1"/>
</dbReference>
<dbReference type="GO" id="GO:0016887">
    <property type="term" value="F:ATP hydrolysis activity"/>
    <property type="evidence" value="ECO:0007669"/>
    <property type="project" value="InterPro"/>
</dbReference>
<dbReference type="InterPro" id="IPR050763">
    <property type="entry name" value="ABC_transporter_ATP-binding"/>
</dbReference>
<dbReference type="Gene3D" id="3.40.50.300">
    <property type="entry name" value="P-loop containing nucleotide triphosphate hydrolases"/>
    <property type="match status" value="1"/>
</dbReference>
<keyword evidence="4" id="KW-0547">Nucleotide-binding</keyword>
<keyword evidence="8" id="KW-1185">Reference proteome</keyword>
<accession>A0A512DQ22</accession>
<dbReference type="RefSeq" id="WP_044428246.1">
    <property type="nucleotide sequence ID" value="NZ_BJYZ01000009.1"/>
</dbReference>
<evidence type="ECO:0000256" key="1">
    <source>
        <dbReference type="ARBA" id="ARBA00005417"/>
    </source>
</evidence>
<dbReference type="SMART" id="SM00382">
    <property type="entry name" value="AAA"/>
    <property type="match status" value="1"/>
</dbReference>
<comment type="caution">
    <text evidence="7">The sequence shown here is derived from an EMBL/GenBank/DDBJ whole genome shotgun (WGS) entry which is preliminary data.</text>
</comment>
<dbReference type="Pfam" id="PF00005">
    <property type="entry name" value="ABC_tran"/>
    <property type="match status" value="1"/>
</dbReference>
<dbReference type="PANTHER" id="PTHR42711">
    <property type="entry name" value="ABC TRANSPORTER ATP-BINDING PROTEIN"/>
    <property type="match status" value="1"/>
</dbReference>
<proteinExistence type="inferred from homology"/>
<dbReference type="SUPFAM" id="SSF52540">
    <property type="entry name" value="P-loop containing nucleoside triphosphate hydrolases"/>
    <property type="match status" value="1"/>
</dbReference>
<sequence>MTAHSSTPAPAIATTPLPAQAVEVRGLTKTYKAAGRAPAKEALKGIDLAIPRGSLFGLLGPNGAGKSTLINILAGLVNKTGGEARIWGRDIDREARASRAAIGVVPQELNIDPFFTPRELLNLQAGLYGVPKSERITEDLLKAVGLQDKADAYARTLSGGMRRRLMVAKAMVHSPPVLVLDEPTAGVDIELREMLWEQVRMLNKAGTTVLLTTHYLQEAQELCDTIAIINHGQVVAMDSTSALLRRLDSKALVFHLERDLTAVPEGLGRWQAELPDPKRLVVRYKPSRTRVGDVLAAVQATGLAIQDLSTEEADLEDIFLQLTRGSHAAEAGDPTLMAAR</sequence>
<dbReference type="InterPro" id="IPR003593">
    <property type="entry name" value="AAA+_ATPase"/>
</dbReference>
<dbReference type="InterPro" id="IPR003439">
    <property type="entry name" value="ABC_transporter-like_ATP-bd"/>
</dbReference>
<organism evidence="7 8">
    <name type="scientific">Skermanella aerolata</name>
    <dbReference type="NCBI Taxonomy" id="393310"/>
    <lineage>
        <taxon>Bacteria</taxon>
        <taxon>Pseudomonadati</taxon>
        <taxon>Pseudomonadota</taxon>
        <taxon>Alphaproteobacteria</taxon>
        <taxon>Rhodospirillales</taxon>
        <taxon>Azospirillaceae</taxon>
        <taxon>Skermanella</taxon>
    </lineage>
</organism>
<keyword evidence="2" id="KW-0813">Transport</keyword>
<gene>
    <name evidence="7" type="ORF">SAE02_23980</name>
</gene>
<evidence type="ECO:0000256" key="2">
    <source>
        <dbReference type="ARBA" id="ARBA00022448"/>
    </source>
</evidence>
<dbReference type="AlphaFoldDB" id="A0A512DQ22"/>
<dbReference type="GO" id="GO:0005524">
    <property type="term" value="F:ATP binding"/>
    <property type="evidence" value="ECO:0007669"/>
    <property type="project" value="UniProtKB-KW"/>
</dbReference>
<dbReference type="InterPro" id="IPR017871">
    <property type="entry name" value="ABC_transporter-like_CS"/>
</dbReference>
<dbReference type="OrthoDB" id="9778547at2"/>
<dbReference type="PANTHER" id="PTHR42711:SF5">
    <property type="entry name" value="ABC TRANSPORTER ATP-BINDING PROTEIN NATA"/>
    <property type="match status" value="1"/>
</dbReference>